<dbReference type="Proteomes" id="UP000247702">
    <property type="component" value="Unassembled WGS sequence"/>
</dbReference>
<keyword evidence="3" id="KW-0418">Kinase</keyword>
<keyword evidence="4" id="KW-1185">Reference proteome</keyword>
<dbReference type="InterPro" id="IPR051681">
    <property type="entry name" value="Ser/Thr_Kinases-Pseudokinases"/>
</dbReference>
<gene>
    <name evidence="3" type="ORF">RCL2_002808000</name>
    <name evidence="2" type="ORF">RclHR1_15680002</name>
</gene>
<dbReference type="Pfam" id="PF07714">
    <property type="entry name" value="PK_Tyr_Ser-Thr"/>
    <property type="match status" value="1"/>
</dbReference>
<dbReference type="PROSITE" id="PS50011">
    <property type="entry name" value="PROTEIN_KINASE_DOM"/>
    <property type="match status" value="1"/>
</dbReference>
<accession>A0A2Z6QHE6</accession>
<dbReference type="EMBL" id="BEXD01000633">
    <property type="protein sequence ID" value="GBB89025.1"/>
    <property type="molecule type" value="Genomic_DNA"/>
</dbReference>
<dbReference type="InterPro" id="IPR011009">
    <property type="entry name" value="Kinase-like_dom_sf"/>
</dbReference>
<dbReference type="PANTHER" id="PTHR44329">
    <property type="entry name" value="SERINE/THREONINE-PROTEIN KINASE TNNI3K-RELATED"/>
    <property type="match status" value="1"/>
</dbReference>
<name>A0A2Z6QHE6_9GLOM</name>
<dbReference type="OrthoDB" id="1668230at2759"/>
<protein>
    <submittedName>
        <fullName evidence="3">Kinase-like domain-containing protein</fullName>
    </submittedName>
</protein>
<evidence type="ECO:0000313" key="4">
    <source>
        <dbReference type="Proteomes" id="UP000247702"/>
    </source>
</evidence>
<evidence type="ECO:0000313" key="2">
    <source>
        <dbReference type="EMBL" id="GBB89025.1"/>
    </source>
</evidence>
<dbReference type="SUPFAM" id="SSF56112">
    <property type="entry name" value="Protein kinase-like (PK-like)"/>
    <property type="match status" value="1"/>
</dbReference>
<reference evidence="3" key="2">
    <citation type="submission" date="2019-10" db="EMBL/GenBank/DDBJ databases">
        <title>Conservation and host-specific expression of non-tandemly repeated heterogenous ribosome RNA gene in arbuscular mycorrhizal fungi.</title>
        <authorList>
            <person name="Maeda T."/>
            <person name="Kobayashi Y."/>
            <person name="Nakagawa T."/>
            <person name="Ezawa T."/>
            <person name="Yamaguchi K."/>
            <person name="Bino T."/>
            <person name="Nishimoto Y."/>
            <person name="Shigenobu S."/>
            <person name="Kawaguchi M."/>
        </authorList>
    </citation>
    <scope>NUCLEOTIDE SEQUENCE</scope>
    <source>
        <strain evidence="3">HR1</strain>
    </source>
</reference>
<evidence type="ECO:0000259" key="1">
    <source>
        <dbReference type="PROSITE" id="PS50011"/>
    </source>
</evidence>
<dbReference type="GO" id="GO:0005524">
    <property type="term" value="F:ATP binding"/>
    <property type="evidence" value="ECO:0007669"/>
    <property type="project" value="InterPro"/>
</dbReference>
<feature type="domain" description="Protein kinase" evidence="1">
    <location>
        <begin position="141"/>
        <end position="420"/>
    </location>
</feature>
<comment type="caution">
    <text evidence="2">The sequence shown here is derived from an EMBL/GenBank/DDBJ whole genome shotgun (WGS) entry which is preliminary data.</text>
</comment>
<reference evidence="2 4" key="1">
    <citation type="submission" date="2017-11" db="EMBL/GenBank/DDBJ databases">
        <title>The genome of Rhizophagus clarus HR1 reveals common genetic basis of auxotrophy among arbuscular mycorrhizal fungi.</title>
        <authorList>
            <person name="Kobayashi Y."/>
        </authorList>
    </citation>
    <scope>NUCLEOTIDE SEQUENCE [LARGE SCALE GENOMIC DNA]</scope>
    <source>
        <strain evidence="2 4">HR1</strain>
    </source>
</reference>
<organism evidence="2 4">
    <name type="scientific">Rhizophagus clarus</name>
    <dbReference type="NCBI Taxonomy" id="94130"/>
    <lineage>
        <taxon>Eukaryota</taxon>
        <taxon>Fungi</taxon>
        <taxon>Fungi incertae sedis</taxon>
        <taxon>Mucoromycota</taxon>
        <taxon>Glomeromycotina</taxon>
        <taxon>Glomeromycetes</taxon>
        <taxon>Glomerales</taxon>
        <taxon>Glomeraceae</taxon>
        <taxon>Rhizophagus</taxon>
    </lineage>
</organism>
<dbReference type="InterPro" id="IPR001245">
    <property type="entry name" value="Ser-Thr/Tyr_kinase_cat_dom"/>
</dbReference>
<dbReference type="Gene3D" id="1.10.510.10">
    <property type="entry name" value="Transferase(Phosphotransferase) domain 1"/>
    <property type="match status" value="1"/>
</dbReference>
<keyword evidence="3" id="KW-0808">Transferase</keyword>
<dbReference type="Proteomes" id="UP000615446">
    <property type="component" value="Unassembled WGS sequence"/>
</dbReference>
<evidence type="ECO:0000313" key="3">
    <source>
        <dbReference type="EMBL" id="GET01684.1"/>
    </source>
</evidence>
<dbReference type="GO" id="GO:0004674">
    <property type="term" value="F:protein serine/threonine kinase activity"/>
    <property type="evidence" value="ECO:0007669"/>
    <property type="project" value="TreeGrafter"/>
</dbReference>
<dbReference type="AlphaFoldDB" id="A0A2Z6QHE6"/>
<sequence length="523" mass="61631">MLCSERNSADKNSHASDEKIKGIFKISDYDLEEDERKLKYKNYNIILCEKCNEKFNRYWYCRKCYNNETEEEKHRMLHGICKGCSKVMKIPHWCPPCNSDRFRQKFDKWTSGNEYVDKLIKDDQISADNKHILEWIPYENFTDFKFIAKGGFAEVYSAIWENGRIEKWDHGSNYWKRSGPFQIALKILNNSKDLSEEFLNELKFLKKFPNYCYKHIIECYGITRETKTLNYALVFELKDCSLRDYLDNHYNILTLKDKLDIIERICLGLNCIHSYNIVHRDLHSGNILHSFKKKRSDISISDFGLCRPAGEVESEESGEKKIYGIVPYIAPEVLRGNEYTQASDIYSLGIIINEIIFGNRPFNSRPYDEHLALDICEGLRPNIREKTPSPIVEIIRKCWDEDPQNRPNTDKIYDMLRDFMYTKNEGNKEHPYNFRKHTKQYEENKDSSYDLVNELNELTIIISQESQEKNKSKYLNLNKLSSKSSYIVLKTTKIADTPDECFTCAIEYPSYLSVNSSIHKRSV</sequence>
<dbReference type="InterPro" id="IPR000719">
    <property type="entry name" value="Prot_kinase_dom"/>
</dbReference>
<dbReference type="EMBL" id="BLAL01000300">
    <property type="protein sequence ID" value="GET01684.1"/>
    <property type="molecule type" value="Genomic_DNA"/>
</dbReference>
<proteinExistence type="predicted"/>